<protein>
    <recommendedName>
        <fullName evidence="3">Outer membrane protein beta-barrel domain-containing protein</fullName>
    </recommendedName>
</protein>
<gene>
    <name evidence="1" type="ORF">U0035_20775</name>
</gene>
<proteinExistence type="predicted"/>
<evidence type="ECO:0000313" key="1">
    <source>
        <dbReference type="EMBL" id="WQD38105.1"/>
    </source>
</evidence>
<accession>A0ABZ0W4B3</accession>
<dbReference type="EMBL" id="CP139960">
    <property type="protein sequence ID" value="WQD38105.1"/>
    <property type="molecule type" value="Genomic_DNA"/>
</dbReference>
<evidence type="ECO:0000313" key="2">
    <source>
        <dbReference type="Proteomes" id="UP001325680"/>
    </source>
</evidence>
<sequence>MTESNDDIFNHIKSVMRHHEEAYDEGAWERFKVVSAPAPVKKGVIPIWKRVMAAAAVVTTIFLLARVFDASTPVSDPSSPMVGEASTPVDSPVNNIAQASPEIQSESPAVRAEGLNELTDGHNNNLTAIHQNNVASALTNYKPGIRSAKVNFKPGIIQGLGAPTHITAPPSSLISPRQNINTAAVSDTKKSEIDFWKTRVETDVPKVANTPKVYQEEEKYIVAARPQATNKSDKEKNRKWQPSLYVSPLFGDLGIDMGYGVSVGYAINDKIKISSGVAYNKLSASRNYSAGPLGNMIASAPTVVNGAQGVAEAAKPGSALDSKAALTSAYNVVAGQQTNSLQQVDGFLTGIDIPVEINYNISKKLYASAGVSGLVVINDNKKYTYVDNRNVKVSVETNRGALKEDKSVLFTEQNTTTQSMQTPTENTPFLGFYNISMGYRQKISGRTGVALEPFLKVPMRNVTQENLKYIGTGIRLKVDL</sequence>
<keyword evidence="2" id="KW-1185">Reference proteome</keyword>
<name>A0ABZ0W4B3_9BACT</name>
<dbReference type="Proteomes" id="UP001325680">
    <property type="component" value="Chromosome"/>
</dbReference>
<dbReference type="RefSeq" id="WP_114790852.1">
    <property type="nucleotide sequence ID" value="NZ_CP139960.1"/>
</dbReference>
<organism evidence="1 2">
    <name type="scientific">Niabella yanshanensis</name>
    <dbReference type="NCBI Taxonomy" id="577386"/>
    <lineage>
        <taxon>Bacteria</taxon>
        <taxon>Pseudomonadati</taxon>
        <taxon>Bacteroidota</taxon>
        <taxon>Chitinophagia</taxon>
        <taxon>Chitinophagales</taxon>
        <taxon>Chitinophagaceae</taxon>
        <taxon>Niabella</taxon>
    </lineage>
</organism>
<reference evidence="1 2" key="1">
    <citation type="submission" date="2023-12" db="EMBL/GenBank/DDBJ databases">
        <title>Genome sequencing and assembly of bacterial species from a model synthetic community.</title>
        <authorList>
            <person name="Hogle S.L."/>
        </authorList>
    </citation>
    <scope>NUCLEOTIDE SEQUENCE [LARGE SCALE GENOMIC DNA]</scope>
    <source>
        <strain evidence="1 2">HAMBI_3031</strain>
    </source>
</reference>
<evidence type="ECO:0008006" key="3">
    <source>
        <dbReference type="Google" id="ProtNLM"/>
    </source>
</evidence>